<feature type="domain" description="Teneurin-like YD-shell" evidence="2">
    <location>
        <begin position="1038"/>
        <end position="1214"/>
    </location>
</feature>
<reference key="1">
    <citation type="journal article" date="2011" name="Mol. Biol. Evol.">
        <title>Unity in variety -- the pan-genome of the Chlamydiae.</title>
        <authorList>
            <person name="Collingro A."/>
            <person name="Tischler P."/>
            <person name="Weinmaier T."/>
            <person name="Penz T."/>
            <person name="Heinz E."/>
            <person name="Brunham R.C."/>
            <person name="Read T.D."/>
            <person name="Bavoil P.M."/>
            <person name="Sachse K."/>
            <person name="Kahane S."/>
            <person name="Friedman M.G."/>
            <person name="Rattei T."/>
            <person name="Myers G.S.A."/>
            <person name="Horn M."/>
        </authorList>
    </citation>
    <scope>NUCLEOTIDE SEQUENCE</scope>
    <source>
        <strain>Z</strain>
    </source>
</reference>
<dbReference type="InterPro" id="IPR006530">
    <property type="entry name" value="YD"/>
</dbReference>
<dbReference type="OrthoDB" id="19607at2"/>
<reference evidence="3 4" key="2">
    <citation type="journal article" date="2011" name="Mol. Biol. Evol.">
        <title>Unity in variety--the pan-genome of the Chlamydiae.</title>
        <authorList>
            <person name="Collingro A."/>
            <person name="Tischler P."/>
            <person name="Weinmaier T."/>
            <person name="Penz T."/>
            <person name="Heinz E."/>
            <person name="Brunham R.C."/>
            <person name="Read T.D."/>
            <person name="Bavoil P.M."/>
            <person name="Sachse K."/>
            <person name="Kahane S."/>
            <person name="Friedman M.G."/>
            <person name="Rattei T."/>
            <person name="Myers G.S."/>
            <person name="Horn M."/>
        </authorList>
    </citation>
    <scope>NUCLEOTIDE SEQUENCE [LARGE SCALE GENOMIC DNA]</scope>
    <source>
        <strain evidence="4">ATCC VR-1471 / Z</strain>
    </source>
</reference>
<dbReference type="NCBIfam" id="TIGR03696">
    <property type="entry name" value="Rhs_assc_core"/>
    <property type="match status" value="1"/>
</dbReference>
<dbReference type="eggNOG" id="COG3209">
    <property type="taxonomic scope" value="Bacteria"/>
</dbReference>
<evidence type="ECO:0000313" key="3">
    <source>
        <dbReference type="EMBL" id="CCB90244.1"/>
    </source>
</evidence>
<protein>
    <recommendedName>
        <fullName evidence="2">Teneurin-like YD-shell domain-containing protein</fullName>
    </recommendedName>
</protein>
<dbReference type="HOGENOM" id="CLU_002321_0_0_0"/>
<organism evidence="3 4">
    <name type="scientific">Simkania negevensis (strain ATCC VR-1471 / DSM 27360 / Z)</name>
    <dbReference type="NCBI Taxonomy" id="331113"/>
    <lineage>
        <taxon>Bacteria</taxon>
        <taxon>Pseudomonadati</taxon>
        <taxon>Chlamydiota</taxon>
        <taxon>Chlamydiia</taxon>
        <taxon>Parachlamydiales</taxon>
        <taxon>Simkaniaceae</taxon>
        <taxon>Simkania</taxon>
    </lineage>
</organism>
<dbReference type="RefSeq" id="WP_013944709.1">
    <property type="nucleotide sequence ID" value="NC_015713.1"/>
</dbReference>
<dbReference type="InterPro" id="IPR050708">
    <property type="entry name" value="T6SS_VgrG/RHS"/>
</dbReference>
<name>F8L4J1_SIMNZ</name>
<dbReference type="PANTHER" id="PTHR32305">
    <property type="match status" value="1"/>
</dbReference>
<dbReference type="InterPro" id="IPR056823">
    <property type="entry name" value="TEN-like_YD-shell"/>
</dbReference>
<evidence type="ECO:0000259" key="2">
    <source>
        <dbReference type="Pfam" id="PF25023"/>
    </source>
</evidence>
<accession>F8L4J1</accession>
<dbReference type="InterPro" id="IPR022385">
    <property type="entry name" value="Rhs_assc_core"/>
</dbReference>
<dbReference type="STRING" id="331113.SNE_A23670"/>
<gene>
    <name evidence="3" type="ordered locus">SNE_A23670</name>
</gene>
<keyword evidence="1" id="KW-0677">Repeat</keyword>
<feature type="domain" description="Teneurin-like YD-shell" evidence="2">
    <location>
        <begin position="1246"/>
        <end position="1512"/>
    </location>
</feature>
<dbReference type="Proteomes" id="UP000000496">
    <property type="component" value="Chromosome gsn.131"/>
</dbReference>
<dbReference type="InterPro" id="IPR031325">
    <property type="entry name" value="RHS_repeat"/>
</dbReference>
<dbReference type="KEGG" id="sng:SNE_A23670"/>
<evidence type="ECO:0000256" key="1">
    <source>
        <dbReference type="ARBA" id="ARBA00022737"/>
    </source>
</evidence>
<proteinExistence type="predicted"/>
<evidence type="ECO:0000313" key="4">
    <source>
        <dbReference type="Proteomes" id="UP000000496"/>
    </source>
</evidence>
<dbReference type="NCBIfam" id="TIGR01643">
    <property type="entry name" value="YD_repeat_2x"/>
    <property type="match status" value="1"/>
</dbReference>
<dbReference type="Pfam" id="PF25023">
    <property type="entry name" value="TEN_YD-shell"/>
    <property type="match status" value="2"/>
</dbReference>
<dbReference type="Gene3D" id="2.180.10.10">
    <property type="entry name" value="RHS repeat-associated core"/>
    <property type="match status" value="4"/>
</dbReference>
<sequence length="1775" mass="205682">MLKKLLFFLVACSVLIGDEDPYLMSDFGGEPSGIVEGCVNVITGDYVVRRDDLVVKGQEPIRLPLNYSPREIRKKFKVYGGWNFAEKFLTIELNRRNILTVYEKSGIRLDYDFTVEDAENSRPLKLREVPGGWTNTAVGEITARFNPLNNKVKWKPHDHKEIVISTPDGGTRYYRTKESLAVIKTERFERYAPVEFFLRSEALPNGNVISYEWEKLAGKRWRVRRILSKSPSGKVYGSVMIDYDPADDKNRKGLKFVASDGRTVQYKFDSKYYMGNERLSILQNIEYSFKPNVQYNHWRSKRRDMYPRELVGPDGRSLKLTYYTHGWNADGGISIKDKPIMTDKRYARVQSLYQPFEGTNEFERTHMFRYSPGEYKEGNGSTDVFDAQMNLTRYDYNENFVLTTIERYFGKHTLFSKENFEWTDKSWLKKKSLNGEDKKALLTYAYAYDEHGNVLSETHFGNLKGEGESSYVIHRTYYDNHLLKSETFPNGKVVEYFYVGKTDLLHAKWERSSDGSMQRRTTYDYEDAVLVRETVDDGTSRKFADTTGVTRRLVKRINPNPAEFMYGMPHVVEEGYEENGQEIFLKKRIIYYDKEALGNASRIEHYDATGEHRYTLHFHYDEEDRLVEQIDPLGRVRKVDYDVNYNPIFDHDPNENFVLTQRYDNRNRPTVTEQTTISGNKREVAHHYNSLGQKVKEIDFRGNATLQEYDPFGHPTKTVLPKMATAVGYQSPEIKRTYNALGKPISETDPEGYETRKWYNARGKPIRILYPDGAEETFTYDLLGQYVMSYTSAEGTKTEYDYDVFDRIIAKRILSAEGTLLSQESFIYDAFKLLSKTDPDGVATSYSYDGVGRKVQEEVLGRVTTYEYDALGRMHRIARWKDNHPEQVLVKDYDLLDRVIEERQEDGDGLVHGLTTYTYDDFSNKIAVIKEVQVGDAIERTEYDPFRRIVKQIDALGHVTTIDYDDYYENELRQKVLRTITTDPMGRKTLETFDVFGNLVLLEKQDAMGKTLLKEAFIYNLNQKKTKQVSTLFDPDKTIVKSWAYDSRSRLIELKEAVGEPIEKITRYTYTLDGHLDTITKPDGTTITYTYDGLGRQTSIQTSDGSCHYALKYDLMGNVIESQDLLQGNATSRVYSHFGELLAETQANYQRLLNTYDDLGRRTAMIFANGSKVLYDYTPYHMAKVERISRNGTSLYAHYYTEYDRSFNLTEERLLSKEPLYHTVDLLSRRIESDSPYSNERITYIDPCGNVRGYKRTLDKAIETSTFEYDDLNQLIQEYGLYNHNYAYDAHHNRLQKDDSTYKVNPLHELEATSEGTYEHDLNGNRISSSKNQAQYVYDGLDRLVQIRSGDLAIRFSYDSWNRCQTAHYLQLNDGIWQHHCAQEFLYDDLNELGVYPRQLRILGQGKGAEIGAAIAIEQDQKIYLPIHDLFGNIIALLDPKTNIAQESYRYTVYGEEEIFAPSGSQLSDSFLHNPWRYQSKRKVGQLVAFGRRFYDPETGRWLSPDPKGFDEGPNLYQFLVNCPMLHFDLYGAAVQKLESVEQMERALRFDHDFERRYGGPQSVRWDYFPDRDYSQVANHPLVTGEKRILCIGGINTSFEEHKNNVRYLSKIAGNMPVYSVYNASRGIKRDLEECKMGLNLIGTPPARLHFESKMDFFSSSDKSLLSVEFSQGAILGNISQLMLPEQCRKRTVLIAIAPGVFSPETLWRKSFYYCTKNDLVPKLQKVFGKIPPARDNITYVDTGKVLDVGHKLTHEAYTEYLEGHFERYIDGDYD</sequence>
<keyword evidence="4" id="KW-1185">Reference proteome</keyword>
<dbReference type="EMBL" id="FR872582">
    <property type="protein sequence ID" value="CCB90244.1"/>
    <property type="molecule type" value="Genomic_DNA"/>
</dbReference>
<dbReference type="Pfam" id="PF05593">
    <property type="entry name" value="RHS_repeat"/>
    <property type="match status" value="1"/>
</dbReference>
<dbReference type="PANTHER" id="PTHR32305:SF15">
    <property type="entry name" value="PROTEIN RHSA-RELATED"/>
    <property type="match status" value="1"/>
</dbReference>